<evidence type="ECO:0000313" key="1">
    <source>
        <dbReference type="EMBL" id="QNN64706.1"/>
    </source>
</evidence>
<sequence length="239" mass="24977">MRPVAFALPLILAACQPAAPDPRGVDRDETLLTVSATGRSEARPDEATFIAGVESLAGSAAEATRLNNEKMARVSVALAKFGVGQDDLQTQNLSLGRVDYGPDRGKYKASNNLTVRMRQMERVGEAVAATTDAGANLISGPSLRVSDREAASRSAYAMAYKAARARAEAYAGAAGLKIDRILAIRDGGASQGEPIPLAEQAMSVQMAAPVVAPAPPPPPFNPGVNVSHVSVRVDFALKR</sequence>
<evidence type="ECO:0000313" key="2">
    <source>
        <dbReference type="Proteomes" id="UP000515955"/>
    </source>
</evidence>
<organism evidence="1 2">
    <name type="scientific">Sphingomonas rhizophila</name>
    <dbReference type="NCBI Taxonomy" id="2071607"/>
    <lineage>
        <taxon>Bacteria</taxon>
        <taxon>Pseudomonadati</taxon>
        <taxon>Pseudomonadota</taxon>
        <taxon>Alphaproteobacteria</taxon>
        <taxon>Sphingomonadales</taxon>
        <taxon>Sphingomonadaceae</taxon>
        <taxon>Sphingomonas</taxon>
    </lineage>
</organism>
<dbReference type="KEGG" id="srhi:H9L12_10575"/>
<dbReference type="InterPro" id="IPR007497">
    <property type="entry name" value="SIMPL/DUF541"/>
</dbReference>
<dbReference type="InterPro" id="IPR052022">
    <property type="entry name" value="26kDa_periplasmic_antigen"/>
</dbReference>
<dbReference type="Proteomes" id="UP000515955">
    <property type="component" value="Chromosome"/>
</dbReference>
<dbReference type="AlphaFoldDB" id="A0A7G9SA31"/>
<name>A0A7G9SA31_9SPHN</name>
<accession>A0A7G9SA31</accession>
<dbReference type="Pfam" id="PF04402">
    <property type="entry name" value="SIMPL"/>
    <property type="match status" value="1"/>
</dbReference>
<protein>
    <submittedName>
        <fullName evidence="1">SIMPL domain-containing protein</fullName>
    </submittedName>
</protein>
<dbReference type="EMBL" id="CP060717">
    <property type="protein sequence ID" value="QNN64706.1"/>
    <property type="molecule type" value="Genomic_DNA"/>
</dbReference>
<keyword evidence="2" id="KW-1185">Reference proteome</keyword>
<dbReference type="GO" id="GO:0006974">
    <property type="term" value="P:DNA damage response"/>
    <property type="evidence" value="ECO:0007669"/>
    <property type="project" value="TreeGrafter"/>
</dbReference>
<gene>
    <name evidence="1" type="ORF">H9L12_10575</name>
</gene>
<reference evidence="1 2" key="1">
    <citation type="submission" date="2020-08" db="EMBL/GenBank/DDBJ databases">
        <title>Genome sequence of Sphingomonas rhizophila KACC 19189T.</title>
        <authorList>
            <person name="Hyun D.-W."/>
            <person name="Bae J.-W."/>
        </authorList>
    </citation>
    <scope>NUCLEOTIDE SEQUENCE [LARGE SCALE GENOMIC DNA]</scope>
    <source>
        <strain evidence="1 2">KACC 19189</strain>
    </source>
</reference>
<dbReference type="PANTHER" id="PTHR34387:SF1">
    <property type="entry name" value="PERIPLASMIC IMMUNOGENIC PROTEIN"/>
    <property type="match status" value="1"/>
</dbReference>
<dbReference type="PROSITE" id="PS51257">
    <property type="entry name" value="PROKAR_LIPOPROTEIN"/>
    <property type="match status" value="1"/>
</dbReference>
<dbReference type="RefSeq" id="WP_187541705.1">
    <property type="nucleotide sequence ID" value="NZ_CP060717.1"/>
</dbReference>
<dbReference type="Gene3D" id="3.30.70.2970">
    <property type="entry name" value="Protein of unknown function (DUF541), domain 2"/>
    <property type="match status" value="1"/>
</dbReference>
<dbReference type="Gene3D" id="3.30.110.170">
    <property type="entry name" value="Protein of unknown function (DUF541), domain 1"/>
    <property type="match status" value="1"/>
</dbReference>
<proteinExistence type="predicted"/>
<dbReference type="PANTHER" id="PTHR34387">
    <property type="entry name" value="SLR1258 PROTEIN"/>
    <property type="match status" value="1"/>
</dbReference>